<feature type="compositionally biased region" description="Gly residues" evidence="3">
    <location>
        <begin position="303"/>
        <end position="312"/>
    </location>
</feature>
<dbReference type="InterPro" id="IPR045237">
    <property type="entry name" value="COPS7/eIF3m"/>
</dbReference>
<dbReference type="Pfam" id="PF22061">
    <property type="entry name" value="CSN7_HB_subdom"/>
    <property type="match status" value="1"/>
</dbReference>
<dbReference type="SMART" id="SM00088">
    <property type="entry name" value="PINT"/>
    <property type="match status" value="1"/>
</dbReference>
<accession>A0AAN7TGH6</accession>
<feature type="compositionally biased region" description="Acidic residues" evidence="3">
    <location>
        <begin position="264"/>
        <end position="275"/>
    </location>
</feature>
<dbReference type="PROSITE" id="PS50250">
    <property type="entry name" value="PCI"/>
    <property type="match status" value="1"/>
</dbReference>
<dbReference type="PANTHER" id="PTHR15350:SF5">
    <property type="entry name" value="COP9 SIGNALOSOME COMPLEX SUBUNIT 7"/>
    <property type="match status" value="1"/>
</dbReference>
<dbReference type="PANTHER" id="PTHR15350">
    <property type="entry name" value="COP9 SIGNALOSOME COMPLEX SUBUNIT 7/DENDRITIC CELL PROTEIN GA17"/>
    <property type="match status" value="1"/>
</dbReference>
<comment type="caution">
    <text evidence="5">The sequence shown here is derived from an EMBL/GenBank/DDBJ whole genome shotgun (WGS) entry which is preliminary data.</text>
</comment>
<dbReference type="EMBL" id="JAVRRL010000020">
    <property type="protein sequence ID" value="KAK5113945.1"/>
    <property type="molecule type" value="Genomic_DNA"/>
</dbReference>
<dbReference type="InterPro" id="IPR000717">
    <property type="entry name" value="PCI_dom"/>
</dbReference>
<evidence type="ECO:0000256" key="2">
    <source>
        <dbReference type="ARBA" id="ARBA00022790"/>
    </source>
</evidence>
<organism evidence="5 6">
    <name type="scientific">Meristemomyces frigidus</name>
    <dbReference type="NCBI Taxonomy" id="1508187"/>
    <lineage>
        <taxon>Eukaryota</taxon>
        <taxon>Fungi</taxon>
        <taxon>Dikarya</taxon>
        <taxon>Ascomycota</taxon>
        <taxon>Pezizomycotina</taxon>
        <taxon>Dothideomycetes</taxon>
        <taxon>Dothideomycetidae</taxon>
        <taxon>Mycosphaerellales</taxon>
        <taxon>Teratosphaeriaceae</taxon>
        <taxon>Meristemomyces</taxon>
    </lineage>
</organism>
<dbReference type="Proteomes" id="UP001310890">
    <property type="component" value="Unassembled WGS sequence"/>
</dbReference>
<feature type="region of interest" description="Disordered" evidence="3">
    <location>
        <begin position="223"/>
        <end position="250"/>
    </location>
</feature>
<sequence>MEQIRALNALAPFLALAKSATSPRAAADLVTQATSAQNTYVFAELLGHPNVQALASDKQYAGHLELLKVFAYGTCESYHATSNLPALNDAQTTKLRLLSLLTIAAQKPTTTTTTSRPSNLSYTTLCTRLSLPTAIDLEHLVTQATYSDLLTATLNPAAQTVVITSVAPLRDLAPGSVADMIAELAAWSGRCETVLAELEAEVVKVKADARRRNLREMKAERQVKAVTEAGEKGKDGGFGGNGNGNGNGNRMGRAGIAGRKIGGEVEEEEDGDAMDLDAGWGGAGEKKKKGGGAAAAAGVMGRSEGGAGRSLR</sequence>
<evidence type="ECO:0000313" key="5">
    <source>
        <dbReference type="EMBL" id="KAK5113945.1"/>
    </source>
</evidence>
<feature type="domain" description="PCI" evidence="4">
    <location>
        <begin position="1"/>
        <end position="168"/>
    </location>
</feature>
<feature type="compositionally biased region" description="Gly residues" evidence="3">
    <location>
        <begin position="236"/>
        <end position="249"/>
    </location>
</feature>
<protein>
    <recommendedName>
        <fullName evidence="4">PCI domain-containing protein</fullName>
    </recommendedName>
</protein>
<comment type="similarity">
    <text evidence="1">Belongs to the CSN7/EIF3M family. CSN7 subfamily.</text>
</comment>
<evidence type="ECO:0000256" key="1">
    <source>
        <dbReference type="ARBA" id="ARBA00008482"/>
    </source>
</evidence>
<gene>
    <name evidence="5" type="ORF">LTR62_003068</name>
</gene>
<dbReference type="GO" id="GO:0008180">
    <property type="term" value="C:COP9 signalosome"/>
    <property type="evidence" value="ECO:0007669"/>
    <property type="project" value="UniProtKB-KW"/>
</dbReference>
<keyword evidence="2" id="KW-0736">Signalosome</keyword>
<evidence type="ECO:0000256" key="3">
    <source>
        <dbReference type="SAM" id="MobiDB-lite"/>
    </source>
</evidence>
<proteinExistence type="inferred from homology"/>
<dbReference type="AlphaFoldDB" id="A0AAN7TGH6"/>
<evidence type="ECO:0000259" key="4">
    <source>
        <dbReference type="PROSITE" id="PS50250"/>
    </source>
</evidence>
<feature type="region of interest" description="Disordered" evidence="3">
    <location>
        <begin position="263"/>
        <end position="312"/>
    </location>
</feature>
<evidence type="ECO:0000313" key="6">
    <source>
        <dbReference type="Proteomes" id="UP001310890"/>
    </source>
</evidence>
<reference evidence="5" key="1">
    <citation type="submission" date="2023-08" db="EMBL/GenBank/DDBJ databases">
        <title>Black Yeasts Isolated from many extreme environments.</title>
        <authorList>
            <person name="Coleine C."/>
            <person name="Stajich J.E."/>
            <person name="Selbmann L."/>
        </authorList>
    </citation>
    <scope>NUCLEOTIDE SEQUENCE</scope>
    <source>
        <strain evidence="5">CCFEE 5401</strain>
    </source>
</reference>
<name>A0AAN7TGH6_9PEZI</name>
<feature type="compositionally biased region" description="Basic and acidic residues" evidence="3">
    <location>
        <begin position="223"/>
        <end position="235"/>
    </location>
</feature>